<feature type="transmembrane region" description="Helical" evidence="1">
    <location>
        <begin position="55"/>
        <end position="77"/>
    </location>
</feature>
<feature type="transmembrane region" description="Helical" evidence="1">
    <location>
        <begin position="12"/>
        <end position="35"/>
    </location>
</feature>
<protein>
    <recommendedName>
        <fullName evidence="4">DUF2975 domain-containing protein</fullName>
    </recommendedName>
</protein>
<sequence>MPKVAFSKLFLIKLVLWGAIFFSAQALIYHIRWFIPFLNHQTTPMLFIGKIPTLWFVVQICSNSIFLIVGLLLLNLFRKYQRTGFFDKQTLQIFNAIIYSCLGLALLGIIQTIANNLYEVHLQQWTSPVSIANLALRSFTRLLIFKEPQTMYLLLAIILWSVKQFVTKALIIKQENESFV</sequence>
<dbReference type="RefSeq" id="WP_354660448.1">
    <property type="nucleotide sequence ID" value="NZ_JBEXAC010000001.1"/>
</dbReference>
<evidence type="ECO:0000313" key="2">
    <source>
        <dbReference type="EMBL" id="MET6997813.1"/>
    </source>
</evidence>
<evidence type="ECO:0008006" key="4">
    <source>
        <dbReference type="Google" id="ProtNLM"/>
    </source>
</evidence>
<evidence type="ECO:0000256" key="1">
    <source>
        <dbReference type="SAM" id="Phobius"/>
    </source>
</evidence>
<evidence type="ECO:0000313" key="3">
    <source>
        <dbReference type="Proteomes" id="UP001549749"/>
    </source>
</evidence>
<feature type="transmembrane region" description="Helical" evidence="1">
    <location>
        <begin position="97"/>
        <end position="118"/>
    </location>
</feature>
<keyword evidence="3" id="KW-1185">Reference proteome</keyword>
<reference evidence="2 3" key="1">
    <citation type="submission" date="2024-06" db="EMBL/GenBank/DDBJ databases">
        <title>Chitinophaga defluvii sp. nov., isolated from municipal sewage.</title>
        <authorList>
            <person name="Zhang L."/>
        </authorList>
    </citation>
    <scope>NUCLEOTIDE SEQUENCE [LARGE SCALE GENOMIC DNA]</scope>
    <source>
        <strain evidence="2 3">H8</strain>
    </source>
</reference>
<keyword evidence="1" id="KW-1133">Transmembrane helix</keyword>
<gene>
    <name evidence="2" type="ORF">ABR189_10555</name>
</gene>
<dbReference type="Proteomes" id="UP001549749">
    <property type="component" value="Unassembled WGS sequence"/>
</dbReference>
<organism evidence="2 3">
    <name type="scientific">Chitinophaga defluvii</name>
    <dbReference type="NCBI Taxonomy" id="3163343"/>
    <lineage>
        <taxon>Bacteria</taxon>
        <taxon>Pseudomonadati</taxon>
        <taxon>Bacteroidota</taxon>
        <taxon>Chitinophagia</taxon>
        <taxon>Chitinophagales</taxon>
        <taxon>Chitinophagaceae</taxon>
        <taxon>Chitinophaga</taxon>
    </lineage>
</organism>
<proteinExistence type="predicted"/>
<name>A0ABV2T449_9BACT</name>
<feature type="transmembrane region" description="Helical" evidence="1">
    <location>
        <begin position="151"/>
        <end position="171"/>
    </location>
</feature>
<comment type="caution">
    <text evidence="2">The sequence shown here is derived from an EMBL/GenBank/DDBJ whole genome shotgun (WGS) entry which is preliminary data.</text>
</comment>
<keyword evidence="1" id="KW-0812">Transmembrane</keyword>
<keyword evidence="1" id="KW-0472">Membrane</keyword>
<accession>A0ABV2T449</accession>
<dbReference type="EMBL" id="JBEXAC010000001">
    <property type="protein sequence ID" value="MET6997813.1"/>
    <property type="molecule type" value="Genomic_DNA"/>
</dbReference>